<protein>
    <recommendedName>
        <fullName evidence="1">Putative restriction endonuclease domain-containing protein</fullName>
    </recommendedName>
</protein>
<dbReference type="InterPro" id="IPR011335">
    <property type="entry name" value="Restrct_endonuc-II-like"/>
</dbReference>
<dbReference type="InterPro" id="IPR008538">
    <property type="entry name" value="Uma2"/>
</dbReference>
<reference evidence="2" key="1">
    <citation type="submission" date="2020-02" db="EMBL/GenBank/DDBJ databases">
        <authorList>
            <person name="Meier V. D."/>
        </authorList>
    </citation>
    <scope>NUCLEOTIDE SEQUENCE</scope>
    <source>
        <strain evidence="2">AVDCRST_MAG73</strain>
    </source>
</reference>
<evidence type="ECO:0000313" key="2">
    <source>
        <dbReference type="EMBL" id="CAA9544213.1"/>
    </source>
</evidence>
<dbReference type="SUPFAM" id="SSF52980">
    <property type="entry name" value="Restriction endonuclease-like"/>
    <property type="match status" value="1"/>
</dbReference>
<dbReference type="InterPro" id="IPR012296">
    <property type="entry name" value="Nuclease_put_TT1808"/>
</dbReference>
<proteinExistence type="predicted"/>
<dbReference type="PANTHER" id="PTHR34107:SF1">
    <property type="entry name" value="SLL0198 PROTEIN"/>
    <property type="match status" value="1"/>
</dbReference>
<dbReference type="PANTHER" id="PTHR34107">
    <property type="entry name" value="SLL0198 PROTEIN-RELATED"/>
    <property type="match status" value="1"/>
</dbReference>
<name>A0A6J4U908_9BACT</name>
<dbReference type="Pfam" id="PF05685">
    <property type="entry name" value="Uma2"/>
    <property type="match status" value="1"/>
</dbReference>
<sequence length="186" mass="20100">MVATNPLTADDLAAMEEELGAGRHELVEGELQSMAAAFVDHGEVAGEFAGHLWSVATPRRLGKVFGAETGFILRRDPDTVRVPDVALVRTERLPPLAKRHAFMPEAPDIAVEVASDSDRRRLLPAKIAMDLARGVSLVWVADPLDRTVTVHAPHAEPRVLGEDDVLEAVGVLPGFAVRVGEFFPTE</sequence>
<organism evidence="2">
    <name type="scientific">uncultured Thermomicrobiales bacterium</name>
    <dbReference type="NCBI Taxonomy" id="1645740"/>
    <lineage>
        <taxon>Bacteria</taxon>
        <taxon>Pseudomonadati</taxon>
        <taxon>Thermomicrobiota</taxon>
        <taxon>Thermomicrobia</taxon>
        <taxon>Thermomicrobiales</taxon>
        <taxon>environmental samples</taxon>
    </lineage>
</organism>
<dbReference type="CDD" id="cd06260">
    <property type="entry name" value="DUF820-like"/>
    <property type="match status" value="1"/>
</dbReference>
<dbReference type="Gene3D" id="3.90.1570.10">
    <property type="entry name" value="tt1808, chain A"/>
    <property type="match status" value="1"/>
</dbReference>
<gene>
    <name evidence="2" type="ORF">AVDCRST_MAG73-2243</name>
</gene>
<accession>A0A6J4U908</accession>
<feature type="domain" description="Putative restriction endonuclease" evidence="1">
    <location>
        <begin position="12"/>
        <end position="179"/>
    </location>
</feature>
<evidence type="ECO:0000259" key="1">
    <source>
        <dbReference type="Pfam" id="PF05685"/>
    </source>
</evidence>
<dbReference type="AlphaFoldDB" id="A0A6J4U908"/>
<dbReference type="EMBL" id="CADCWE010000142">
    <property type="protein sequence ID" value="CAA9544213.1"/>
    <property type="molecule type" value="Genomic_DNA"/>
</dbReference>